<dbReference type="EMBL" id="JBEYXV010000003">
    <property type="protein sequence ID" value="MEU6820422.1"/>
    <property type="molecule type" value="Genomic_DNA"/>
</dbReference>
<comment type="caution">
    <text evidence="1">The sequence shown here is derived from an EMBL/GenBank/DDBJ whole genome shotgun (WGS) entry which is preliminary data.</text>
</comment>
<dbReference type="Proteomes" id="UP001551176">
    <property type="component" value="Unassembled WGS sequence"/>
</dbReference>
<evidence type="ECO:0000313" key="1">
    <source>
        <dbReference type="EMBL" id="MEU6820422.1"/>
    </source>
</evidence>
<keyword evidence="2" id="KW-1185">Reference proteome</keyword>
<evidence type="ECO:0000313" key="2">
    <source>
        <dbReference type="Proteomes" id="UP001551176"/>
    </source>
</evidence>
<proteinExistence type="predicted"/>
<organism evidence="1 2">
    <name type="scientific">Streptomyces atriruber</name>
    <dbReference type="NCBI Taxonomy" id="545121"/>
    <lineage>
        <taxon>Bacteria</taxon>
        <taxon>Bacillati</taxon>
        <taxon>Actinomycetota</taxon>
        <taxon>Actinomycetes</taxon>
        <taxon>Kitasatosporales</taxon>
        <taxon>Streptomycetaceae</taxon>
        <taxon>Streptomyces</taxon>
    </lineage>
</organism>
<sequence>MVGKQYLLELTAAGLPVTPTVDDSHDVGRLPQTPTYVVRPKAAGADPIGLEFVREGLAGLPPVRTAS</sequence>
<reference evidence="1 2" key="1">
    <citation type="submission" date="2024-06" db="EMBL/GenBank/DDBJ databases">
        <title>The Natural Products Discovery Center: Release of the First 8490 Sequenced Strains for Exploring Actinobacteria Biosynthetic Diversity.</title>
        <authorList>
            <person name="Kalkreuter E."/>
            <person name="Kautsar S.A."/>
            <person name="Yang D."/>
            <person name="Bader C.D."/>
            <person name="Teijaro C.N."/>
            <person name="Fluegel L."/>
            <person name="Davis C.M."/>
            <person name="Simpson J.R."/>
            <person name="Lauterbach L."/>
            <person name="Steele A.D."/>
            <person name="Gui C."/>
            <person name="Meng S."/>
            <person name="Li G."/>
            <person name="Viehrig K."/>
            <person name="Ye F."/>
            <person name="Su P."/>
            <person name="Kiefer A.F."/>
            <person name="Nichols A."/>
            <person name="Cepeda A.J."/>
            <person name="Yan W."/>
            <person name="Fan B."/>
            <person name="Jiang Y."/>
            <person name="Adhikari A."/>
            <person name="Zheng C.-J."/>
            <person name="Schuster L."/>
            <person name="Cowan T.M."/>
            <person name="Smanski M.J."/>
            <person name="Chevrette M.G."/>
            <person name="De Carvalho L.P.S."/>
            <person name="Shen B."/>
        </authorList>
    </citation>
    <scope>NUCLEOTIDE SEQUENCE [LARGE SCALE GENOMIC DNA]</scope>
    <source>
        <strain evidence="1 2">NPDC046838</strain>
    </source>
</reference>
<gene>
    <name evidence="1" type="ORF">ABZ921_07320</name>
</gene>
<name>A0ABV3BHH8_9ACTN</name>
<accession>A0ABV3BHH8</accession>
<protein>
    <submittedName>
        <fullName evidence="1">Uncharacterized protein</fullName>
    </submittedName>
</protein>